<protein>
    <submittedName>
        <fullName evidence="8">Acetyltransferase</fullName>
    </submittedName>
</protein>
<feature type="region of interest" description="Disordered" evidence="6">
    <location>
        <begin position="181"/>
        <end position="209"/>
    </location>
</feature>
<dbReference type="Proteomes" id="UP000032668">
    <property type="component" value="Unassembled WGS sequence"/>
</dbReference>
<feature type="domain" description="N-acetyltransferase" evidence="7">
    <location>
        <begin position="38"/>
        <end position="146"/>
    </location>
</feature>
<dbReference type="PANTHER" id="PTHR36449">
    <property type="entry name" value="ACETYLTRANSFERASE-RELATED"/>
    <property type="match status" value="1"/>
</dbReference>
<keyword evidence="9" id="KW-1185">Reference proteome</keyword>
<organism evidence="8 9">
    <name type="scientific">Acidocella aminolytica 101 = DSM 11237</name>
    <dbReference type="NCBI Taxonomy" id="1120923"/>
    <lineage>
        <taxon>Bacteria</taxon>
        <taxon>Pseudomonadati</taxon>
        <taxon>Pseudomonadota</taxon>
        <taxon>Alphaproteobacteria</taxon>
        <taxon>Acetobacterales</taxon>
        <taxon>Acidocellaceae</taxon>
        <taxon>Acidocella</taxon>
    </lineage>
</organism>
<evidence type="ECO:0000313" key="8">
    <source>
        <dbReference type="EMBL" id="GAN80590.1"/>
    </source>
</evidence>
<keyword evidence="1" id="KW-0678">Repressor</keyword>
<keyword evidence="4" id="KW-0012">Acyltransferase</keyword>
<evidence type="ECO:0000256" key="4">
    <source>
        <dbReference type="ARBA" id="ARBA00023315"/>
    </source>
</evidence>
<evidence type="ECO:0000313" key="9">
    <source>
        <dbReference type="Proteomes" id="UP000032668"/>
    </source>
</evidence>
<dbReference type="Gene3D" id="3.40.630.30">
    <property type="match status" value="1"/>
</dbReference>
<evidence type="ECO:0000259" key="7">
    <source>
        <dbReference type="Pfam" id="PF00583"/>
    </source>
</evidence>
<gene>
    <name evidence="8" type="ORF">Aam_054_011</name>
</gene>
<accession>A0A0D6PFQ4</accession>
<name>A0A0D6PFQ4_9PROT</name>
<dbReference type="GO" id="GO:0016747">
    <property type="term" value="F:acyltransferase activity, transferring groups other than amino-acyl groups"/>
    <property type="evidence" value="ECO:0007669"/>
    <property type="project" value="InterPro"/>
</dbReference>
<dbReference type="InterPro" id="IPR000182">
    <property type="entry name" value="GNAT_dom"/>
</dbReference>
<keyword evidence="3 8" id="KW-0808">Transferase</keyword>
<reference evidence="8 9" key="1">
    <citation type="submission" date="2012-11" db="EMBL/GenBank/DDBJ databases">
        <title>Whole genome sequence of Acidocella aminolytica 101 = DSM 11237.</title>
        <authorList>
            <person name="Azuma Y."/>
            <person name="Higashiura N."/>
            <person name="Hirakawa H."/>
            <person name="Matsushita K."/>
        </authorList>
    </citation>
    <scope>NUCLEOTIDE SEQUENCE [LARGE SCALE GENOMIC DNA]</scope>
    <source>
        <strain evidence="9">101 / DSM 11237</strain>
    </source>
</reference>
<evidence type="ECO:0000256" key="2">
    <source>
        <dbReference type="ARBA" id="ARBA00022649"/>
    </source>
</evidence>
<dbReference type="InterPro" id="IPR016181">
    <property type="entry name" value="Acyl_CoA_acyltransferase"/>
</dbReference>
<proteinExistence type="predicted"/>
<evidence type="ECO:0000256" key="1">
    <source>
        <dbReference type="ARBA" id="ARBA00022491"/>
    </source>
</evidence>
<dbReference type="SUPFAM" id="SSF55729">
    <property type="entry name" value="Acyl-CoA N-acyltransferases (Nat)"/>
    <property type="match status" value="1"/>
</dbReference>
<comment type="catalytic activity">
    <reaction evidence="5">
        <text>glycyl-tRNA(Gly) + acetyl-CoA = N-acetylglycyl-tRNA(Gly) + CoA + H(+)</text>
        <dbReference type="Rhea" id="RHEA:81867"/>
        <dbReference type="Rhea" id="RHEA-COMP:9683"/>
        <dbReference type="Rhea" id="RHEA-COMP:19766"/>
        <dbReference type="ChEBI" id="CHEBI:15378"/>
        <dbReference type="ChEBI" id="CHEBI:57287"/>
        <dbReference type="ChEBI" id="CHEBI:57288"/>
        <dbReference type="ChEBI" id="CHEBI:78522"/>
        <dbReference type="ChEBI" id="CHEBI:232036"/>
    </reaction>
</comment>
<evidence type="ECO:0000256" key="6">
    <source>
        <dbReference type="SAM" id="MobiDB-lite"/>
    </source>
</evidence>
<dbReference type="EMBL" id="BANC01000053">
    <property type="protein sequence ID" value="GAN80590.1"/>
    <property type="molecule type" value="Genomic_DNA"/>
</dbReference>
<dbReference type="AlphaFoldDB" id="A0A0D6PFQ4"/>
<sequence length="209" mass="22389">MGEVLLSAPELLHAEHDVSQFSCGKPSLDHWLKSRALANQQKGFSVVMVVHVAGRVVGYYGLAPTAVVPASLPRAIRTGQPPSPMPCILLGQLATDTAWAGQGIGVGLLNHALARSVNGAALIGGRALMVNAIDDDAAAFWRRRGFMPSKDNALMLFRSIGDISASLEAAREVVWRVANRASPHTTSEHPKRKEKSPPLTPSRNPNHNQ</sequence>
<dbReference type="STRING" id="1120923.SAMN02746095_02527"/>
<evidence type="ECO:0000256" key="3">
    <source>
        <dbReference type="ARBA" id="ARBA00022679"/>
    </source>
</evidence>
<comment type="caution">
    <text evidence="8">The sequence shown here is derived from an EMBL/GenBank/DDBJ whole genome shotgun (WGS) entry which is preliminary data.</text>
</comment>
<dbReference type="Pfam" id="PF00583">
    <property type="entry name" value="Acetyltransf_1"/>
    <property type="match status" value="1"/>
</dbReference>
<dbReference type="PANTHER" id="PTHR36449:SF1">
    <property type="entry name" value="ACETYLTRANSFERASE"/>
    <property type="match status" value="1"/>
</dbReference>
<evidence type="ECO:0000256" key="5">
    <source>
        <dbReference type="ARBA" id="ARBA00049880"/>
    </source>
</evidence>
<keyword evidence="2" id="KW-1277">Toxin-antitoxin system</keyword>